<dbReference type="SUPFAM" id="SSF46785">
    <property type="entry name" value="Winged helix' DNA-binding domain"/>
    <property type="match status" value="1"/>
</dbReference>
<accession>A0ABP3Q045</accession>
<reference evidence="8" key="1">
    <citation type="journal article" date="2019" name="Int. J. Syst. Evol. Microbiol.">
        <title>The Global Catalogue of Microorganisms (GCM) 10K type strain sequencing project: providing services to taxonomists for standard genome sequencing and annotation.</title>
        <authorList>
            <consortium name="The Broad Institute Genomics Platform"/>
            <consortium name="The Broad Institute Genome Sequencing Center for Infectious Disease"/>
            <person name="Wu L."/>
            <person name="Ma J."/>
        </authorList>
    </citation>
    <scope>NUCLEOTIDE SEQUENCE [LARGE SCALE GENOMIC DNA]</scope>
    <source>
        <strain evidence="8">JCM 15089</strain>
    </source>
</reference>
<evidence type="ECO:0000313" key="7">
    <source>
        <dbReference type="EMBL" id="GAA0579630.1"/>
    </source>
</evidence>
<protein>
    <submittedName>
        <fullName evidence="7">LysR family transcriptional regulator</fullName>
    </submittedName>
</protein>
<dbReference type="SUPFAM" id="SSF53850">
    <property type="entry name" value="Periplasmic binding protein-like II"/>
    <property type="match status" value="1"/>
</dbReference>
<evidence type="ECO:0000256" key="2">
    <source>
        <dbReference type="ARBA" id="ARBA00023015"/>
    </source>
</evidence>
<dbReference type="PROSITE" id="PS50931">
    <property type="entry name" value="HTH_LYSR"/>
    <property type="match status" value="1"/>
</dbReference>
<evidence type="ECO:0000256" key="3">
    <source>
        <dbReference type="ARBA" id="ARBA00023125"/>
    </source>
</evidence>
<comment type="similarity">
    <text evidence="1">Belongs to the LysR transcriptional regulatory family.</text>
</comment>
<proteinExistence type="inferred from homology"/>
<dbReference type="InterPro" id="IPR036390">
    <property type="entry name" value="WH_DNA-bd_sf"/>
</dbReference>
<gene>
    <name evidence="7" type="ORF">GCM10008942_30670</name>
</gene>
<keyword evidence="3" id="KW-0238">DNA-binding</keyword>
<dbReference type="EMBL" id="BAAADD010000008">
    <property type="protein sequence ID" value="GAA0579630.1"/>
    <property type="molecule type" value="Genomic_DNA"/>
</dbReference>
<evidence type="ECO:0000256" key="1">
    <source>
        <dbReference type="ARBA" id="ARBA00009437"/>
    </source>
</evidence>
<dbReference type="Pfam" id="PF03466">
    <property type="entry name" value="LysR_substrate"/>
    <property type="match status" value="1"/>
</dbReference>
<feature type="region of interest" description="Disordered" evidence="5">
    <location>
        <begin position="314"/>
        <end position="347"/>
    </location>
</feature>
<dbReference type="PANTHER" id="PTHR30579">
    <property type="entry name" value="TRANSCRIPTIONAL REGULATOR"/>
    <property type="match status" value="1"/>
</dbReference>
<organism evidence="7 8">
    <name type="scientific">Rhizomicrobium electricum</name>
    <dbReference type="NCBI Taxonomy" id="480070"/>
    <lineage>
        <taxon>Bacteria</taxon>
        <taxon>Pseudomonadati</taxon>
        <taxon>Pseudomonadota</taxon>
        <taxon>Alphaproteobacteria</taxon>
        <taxon>Micropepsales</taxon>
        <taxon>Micropepsaceae</taxon>
        <taxon>Rhizomicrobium</taxon>
    </lineage>
</organism>
<feature type="domain" description="HTH lysR-type" evidence="6">
    <location>
        <begin position="10"/>
        <end position="67"/>
    </location>
</feature>
<comment type="caution">
    <text evidence="7">The sequence shown here is derived from an EMBL/GenBank/DDBJ whole genome shotgun (WGS) entry which is preliminary data.</text>
</comment>
<name>A0ABP3Q045_9PROT</name>
<dbReference type="Gene3D" id="1.10.10.10">
    <property type="entry name" value="Winged helix-like DNA-binding domain superfamily/Winged helix DNA-binding domain"/>
    <property type="match status" value="1"/>
</dbReference>
<dbReference type="Proteomes" id="UP001499951">
    <property type="component" value="Unassembled WGS sequence"/>
</dbReference>
<dbReference type="InterPro" id="IPR000847">
    <property type="entry name" value="LysR_HTH_N"/>
</dbReference>
<dbReference type="InterPro" id="IPR036388">
    <property type="entry name" value="WH-like_DNA-bd_sf"/>
</dbReference>
<dbReference type="Gene3D" id="3.40.190.290">
    <property type="match status" value="1"/>
</dbReference>
<keyword evidence="8" id="KW-1185">Reference proteome</keyword>
<evidence type="ECO:0000259" key="6">
    <source>
        <dbReference type="PROSITE" id="PS50931"/>
    </source>
</evidence>
<evidence type="ECO:0000256" key="4">
    <source>
        <dbReference type="ARBA" id="ARBA00023163"/>
    </source>
</evidence>
<keyword evidence="2" id="KW-0805">Transcription regulation</keyword>
<dbReference type="PANTHER" id="PTHR30579:SF3">
    <property type="entry name" value="TRANSCRIPTIONAL REGULATORY PROTEIN"/>
    <property type="match status" value="1"/>
</dbReference>
<dbReference type="InterPro" id="IPR050176">
    <property type="entry name" value="LTTR"/>
</dbReference>
<dbReference type="Pfam" id="PF00126">
    <property type="entry name" value="HTH_1"/>
    <property type="match status" value="1"/>
</dbReference>
<dbReference type="InterPro" id="IPR005119">
    <property type="entry name" value="LysR_subst-bd"/>
</dbReference>
<evidence type="ECO:0000256" key="5">
    <source>
        <dbReference type="SAM" id="MobiDB-lite"/>
    </source>
</evidence>
<sequence length="347" mass="39765">MLRRPIRGLTDWEGAHLFLELVRRSSFRATADHLGISVNTLRARIDDFEKSLKVKLVTRHVDGVRVTAEGERILELVAEMEKTSFELVRACEPAQKTMSGEVRLSITEGLGAVWVGNRLVDFQRRYPELMVDVHATMQSSDVLRLETDLAVQLTRPTAKDLKVVKLGRMHFHFFAAQSYIDRHGLPKSMADFGKHRLVIQTDSDENARRVYDKYFPGLPPEKFIAQRSNVSSVHYWAVARGAGVGMLPTYIYAYDTPLVPFDMPIRYQTDIWMTYHESAGQIPRVRALADWLVEAFSPRLYPWFRDEYIPPSELRKKYRGPSLGNPLDIAAGEPAPRTPTERKKPKR</sequence>
<evidence type="ECO:0000313" key="8">
    <source>
        <dbReference type="Proteomes" id="UP001499951"/>
    </source>
</evidence>
<keyword evidence="4" id="KW-0804">Transcription</keyword>